<dbReference type="GO" id="GO:0005886">
    <property type="term" value="C:plasma membrane"/>
    <property type="evidence" value="ECO:0007669"/>
    <property type="project" value="UniProtKB-SubCell"/>
</dbReference>
<dbReference type="InterPro" id="IPR011699">
    <property type="entry name" value="MFS_Mycoplasma"/>
</dbReference>
<reference evidence="8" key="2">
    <citation type="submission" date="2012-07" db="EMBL/GenBank/DDBJ databases">
        <title>Complete genome sequence of 'Candidatus Mycoplasma haemolamae'.</title>
        <authorList>
            <person name="Guimaraes A.M.S."/>
            <person name="Toth B."/>
            <person name="Santos A.P."/>
            <person name="Nascimento N.C."/>
            <person name="Sojka J.E."/>
            <person name="Messick J.B."/>
        </authorList>
    </citation>
    <scope>NUCLEOTIDE SEQUENCE [LARGE SCALE GENOMIC DNA]</scope>
    <source>
        <strain evidence="8">Purdue</strain>
    </source>
</reference>
<evidence type="ECO:0000256" key="5">
    <source>
        <dbReference type="ARBA" id="ARBA00023136"/>
    </source>
</evidence>
<evidence type="ECO:0000313" key="8">
    <source>
        <dbReference type="Proteomes" id="UP000006502"/>
    </source>
</evidence>
<feature type="transmembrane region" description="Helical" evidence="6">
    <location>
        <begin position="307"/>
        <end position="339"/>
    </location>
</feature>
<keyword evidence="8" id="KW-1185">Reference proteome</keyword>
<dbReference type="SUPFAM" id="SSF103473">
    <property type="entry name" value="MFS general substrate transporter"/>
    <property type="match status" value="1"/>
</dbReference>
<protein>
    <submittedName>
        <fullName evidence="7">Major facilitator superfamily transporter</fullName>
    </submittedName>
</protein>
<dbReference type="AlphaFoldDB" id="I7BIR2"/>
<feature type="transmembrane region" description="Helical" evidence="6">
    <location>
        <begin position="85"/>
        <end position="108"/>
    </location>
</feature>
<evidence type="ECO:0000256" key="2">
    <source>
        <dbReference type="ARBA" id="ARBA00022475"/>
    </source>
</evidence>
<keyword evidence="4 6" id="KW-1133">Transmembrane helix</keyword>
<proteinExistence type="predicted"/>
<dbReference type="Pfam" id="PF07672">
    <property type="entry name" value="MFS_Mycoplasma"/>
    <property type="match status" value="1"/>
</dbReference>
<dbReference type="EMBL" id="CP003731">
    <property type="protein sequence ID" value="AFO51713.1"/>
    <property type="molecule type" value="Genomic_DNA"/>
</dbReference>
<feature type="transmembrane region" description="Helical" evidence="6">
    <location>
        <begin position="63"/>
        <end position="79"/>
    </location>
</feature>
<keyword evidence="5 6" id="KW-0472">Membrane</keyword>
<feature type="transmembrane region" description="Helical" evidence="6">
    <location>
        <begin position="351"/>
        <end position="371"/>
    </location>
</feature>
<gene>
    <name evidence="7" type="ordered locus">MHLP_00665</name>
</gene>
<keyword evidence="2" id="KW-1003">Cell membrane</keyword>
<dbReference type="InterPro" id="IPR036259">
    <property type="entry name" value="MFS_trans_sf"/>
</dbReference>
<feature type="transmembrane region" description="Helical" evidence="6">
    <location>
        <begin position="120"/>
        <end position="142"/>
    </location>
</feature>
<evidence type="ECO:0000256" key="4">
    <source>
        <dbReference type="ARBA" id="ARBA00022989"/>
    </source>
</evidence>
<dbReference type="KEGG" id="mhl:MHLP_00665"/>
<organism evidence="7 8">
    <name type="scientific">Mycoplasma haematolamae (strain Purdue)</name>
    <dbReference type="NCBI Taxonomy" id="1212765"/>
    <lineage>
        <taxon>Bacteria</taxon>
        <taxon>Bacillati</taxon>
        <taxon>Mycoplasmatota</taxon>
        <taxon>Mollicutes</taxon>
        <taxon>Mycoplasmataceae</taxon>
        <taxon>Mycoplasma</taxon>
    </lineage>
</organism>
<feature type="transmembrane region" description="Helical" evidence="6">
    <location>
        <begin position="243"/>
        <end position="263"/>
    </location>
</feature>
<accession>I7BIR2</accession>
<evidence type="ECO:0000256" key="6">
    <source>
        <dbReference type="SAM" id="Phobius"/>
    </source>
</evidence>
<feature type="transmembrane region" description="Helical" evidence="6">
    <location>
        <begin position="377"/>
        <end position="397"/>
    </location>
</feature>
<comment type="subcellular location">
    <subcellularLocation>
        <location evidence="1">Cell membrane</location>
        <topology evidence="1">Multi-pass membrane protein</topology>
    </subcellularLocation>
</comment>
<feature type="transmembrane region" description="Helical" evidence="6">
    <location>
        <begin position="154"/>
        <end position="173"/>
    </location>
</feature>
<evidence type="ECO:0000256" key="1">
    <source>
        <dbReference type="ARBA" id="ARBA00004651"/>
    </source>
</evidence>
<evidence type="ECO:0000256" key="3">
    <source>
        <dbReference type="ARBA" id="ARBA00022692"/>
    </source>
</evidence>
<dbReference type="STRING" id="1212765.MHLP_00665"/>
<feature type="transmembrane region" description="Helical" evidence="6">
    <location>
        <begin position="275"/>
        <end position="295"/>
    </location>
</feature>
<dbReference type="HOGENOM" id="CLU_637482_0_0_14"/>
<keyword evidence="3 6" id="KW-0812">Transmembrane</keyword>
<dbReference type="PATRIC" id="fig|1212765.3.peg.157"/>
<sequence>MFCTNWLIFSKMKGSDSSGWSQQFSAIKEGVAAEAVNYTITLARGIFTIPASMILMKLGFRRACLLACGLATVALPLIFSPHWTVLLLGRLAMAAGGTLTIIYVSPLLSKVTLPEKKKKLAAMNGFTFALAGLLVNALFLISPVKSALVSQWKWTAGVTAGFSFVPLIIFYMYGKNFEIVSMTEKLEVKVPDSYPSLLKARESWNWIICYTCMLVVSVLYSGWVPNTLTKVFQFSSIMSAIDWSSLYTVVFFLGTCAGLYFLGKLNVREVKRTSVVTASTQCVLVAWAVMAWAAIMARIGQDQTYTSLLWVANILILVCTFWLAFFGLGIQSVFLYIPLEYKDYSPQKTSIFFSCLWGIGYIIFTGYYILASVLSQLLSPSVALGFLTIMLFLYYYFSTKLRESKPEYADIWTYAKENWLPGNKAQLAVV</sequence>
<dbReference type="Proteomes" id="UP000006502">
    <property type="component" value="Chromosome"/>
</dbReference>
<name>I7BIR2_MYCHA</name>
<dbReference type="Gene3D" id="1.20.1250.20">
    <property type="entry name" value="MFS general substrate transporter like domains"/>
    <property type="match status" value="1"/>
</dbReference>
<reference evidence="7 8" key="1">
    <citation type="journal article" date="2012" name="J. Bacteriol.">
        <title>Genome Sequence of "Candidatus Mycoplasma haemolamae" Strain Purdue, a Red Blood Cell Pathogen of Alpacas (Vicugna pacos) and Llamas (Lama glama).</title>
        <authorList>
            <person name="Guimaraes A.M."/>
            <person name="Toth B."/>
            <person name="Santos A.P."/>
            <person name="do Nascimento N.C."/>
            <person name="Kritchevsky J.E."/>
            <person name="Messick J.B."/>
        </authorList>
    </citation>
    <scope>NUCLEOTIDE SEQUENCE [LARGE SCALE GENOMIC DNA]</scope>
    <source>
        <strain evidence="7 8">Purdue</strain>
    </source>
</reference>
<evidence type="ECO:0000313" key="7">
    <source>
        <dbReference type="EMBL" id="AFO51713.1"/>
    </source>
</evidence>
<feature type="transmembrane region" description="Helical" evidence="6">
    <location>
        <begin position="204"/>
        <end position="223"/>
    </location>
</feature>